<feature type="region of interest" description="Disordered" evidence="1">
    <location>
        <begin position="457"/>
        <end position="480"/>
    </location>
</feature>
<keyword evidence="3" id="KW-1185">Reference proteome</keyword>
<feature type="compositionally biased region" description="Polar residues" evidence="1">
    <location>
        <begin position="495"/>
        <end position="510"/>
    </location>
</feature>
<gene>
    <name evidence="2" type="ORF">OLC1_LOCUS16428</name>
</gene>
<proteinExistence type="predicted"/>
<protein>
    <submittedName>
        <fullName evidence="2">OLC1v1007895C1</fullName>
    </submittedName>
</protein>
<evidence type="ECO:0000313" key="3">
    <source>
        <dbReference type="Proteomes" id="UP001161247"/>
    </source>
</evidence>
<dbReference type="EMBL" id="OX459123">
    <property type="protein sequence ID" value="CAI9108325.1"/>
    <property type="molecule type" value="Genomic_DNA"/>
</dbReference>
<evidence type="ECO:0000256" key="1">
    <source>
        <dbReference type="SAM" id="MobiDB-lite"/>
    </source>
</evidence>
<feature type="region of interest" description="Disordered" evidence="1">
    <location>
        <begin position="491"/>
        <end position="510"/>
    </location>
</feature>
<reference evidence="2" key="1">
    <citation type="submission" date="2023-03" db="EMBL/GenBank/DDBJ databases">
        <authorList>
            <person name="Julca I."/>
        </authorList>
    </citation>
    <scope>NUCLEOTIDE SEQUENCE</scope>
</reference>
<accession>A0AAV1DKA4</accession>
<dbReference type="AlphaFoldDB" id="A0AAV1DKA4"/>
<organism evidence="2 3">
    <name type="scientific">Oldenlandia corymbosa var. corymbosa</name>
    <dbReference type="NCBI Taxonomy" id="529605"/>
    <lineage>
        <taxon>Eukaryota</taxon>
        <taxon>Viridiplantae</taxon>
        <taxon>Streptophyta</taxon>
        <taxon>Embryophyta</taxon>
        <taxon>Tracheophyta</taxon>
        <taxon>Spermatophyta</taxon>
        <taxon>Magnoliopsida</taxon>
        <taxon>eudicotyledons</taxon>
        <taxon>Gunneridae</taxon>
        <taxon>Pentapetalae</taxon>
        <taxon>asterids</taxon>
        <taxon>lamiids</taxon>
        <taxon>Gentianales</taxon>
        <taxon>Rubiaceae</taxon>
        <taxon>Rubioideae</taxon>
        <taxon>Spermacoceae</taxon>
        <taxon>Hedyotis-Oldenlandia complex</taxon>
        <taxon>Oldenlandia</taxon>
    </lineage>
</organism>
<evidence type="ECO:0000313" key="2">
    <source>
        <dbReference type="EMBL" id="CAI9108325.1"/>
    </source>
</evidence>
<dbReference type="Proteomes" id="UP001161247">
    <property type="component" value="Chromosome 6"/>
</dbReference>
<name>A0AAV1DKA4_OLDCO</name>
<sequence length="510" mass="57375">MTPEMMHQRFMELEHHIATQVARFEHALQMISDQNMNSGNTCASGSMVRGNSTATGTTPAEVPPVNMINNPLYNAVFQTSATDTPVQNTRTGANNNRLQIVANMAGHGLHSWYYPIVLSQPALILPPRNFTYDGLSAGTSAATNLDDPYIPQGSGVVVNPQIVPLHQTLEENIEEQQWMEYEANQILNRNKAQAVGRPYGNQNGGNVTWHNPQQQRFFGQKGGRHRVDIGNEFRQELDATVNANQQHDFEVGVEQTLNVEETFLRMVEHMFLGKDERRPENHISLFKLQCGLVSNNAIIKLRLVPYSLKGTAFDWDAARLSIVDLSEIRQKFGENAEACLIRFRQMYAKIPDKYEEPTIVKTSVAGIQDYKKMIDDGNVIVEDPVEMNTNPFPTQHQVRIVDLGFGGHAPDICLITGCEDCNKVFSQVKCQLQELDMGAERNALRSDSILSALNQHQHPNAQHSEEQHVTTPSPRHLPVQSRLGKPMHAERVNDQHTSQNHRQSVWQRIG</sequence>